<evidence type="ECO:0000259" key="2">
    <source>
        <dbReference type="PROSITE" id="PS50041"/>
    </source>
</evidence>
<dbReference type="EnsemblMetazoa" id="XM_050658802.1">
    <property type="protein sequence ID" value="XP_050514759.1"/>
    <property type="gene ID" value="LOC114338515"/>
</dbReference>
<dbReference type="InterPro" id="IPR016187">
    <property type="entry name" value="CTDL_fold"/>
</dbReference>
<accession>A0ABM5KX48</accession>
<dbReference type="SUPFAM" id="SSF56436">
    <property type="entry name" value="C-type lectin-like"/>
    <property type="match status" value="3"/>
</dbReference>
<organism evidence="3 4">
    <name type="scientific">Diabrotica virgifera virgifera</name>
    <name type="common">western corn rootworm</name>
    <dbReference type="NCBI Taxonomy" id="50390"/>
    <lineage>
        <taxon>Eukaryota</taxon>
        <taxon>Metazoa</taxon>
        <taxon>Ecdysozoa</taxon>
        <taxon>Arthropoda</taxon>
        <taxon>Hexapoda</taxon>
        <taxon>Insecta</taxon>
        <taxon>Pterygota</taxon>
        <taxon>Neoptera</taxon>
        <taxon>Endopterygota</taxon>
        <taxon>Coleoptera</taxon>
        <taxon>Polyphaga</taxon>
        <taxon>Cucujiformia</taxon>
        <taxon>Chrysomeloidea</taxon>
        <taxon>Chrysomelidae</taxon>
        <taxon>Galerucinae</taxon>
        <taxon>Diabroticina</taxon>
        <taxon>Diabroticites</taxon>
        <taxon>Diabrotica</taxon>
    </lineage>
</organism>
<feature type="domain" description="C-type lectin" evidence="2">
    <location>
        <begin position="282"/>
        <end position="395"/>
    </location>
</feature>
<name>A0ABM5KX48_DIAVI</name>
<dbReference type="Pfam" id="PF00059">
    <property type="entry name" value="Lectin_C"/>
    <property type="match status" value="3"/>
</dbReference>
<dbReference type="InterPro" id="IPR018378">
    <property type="entry name" value="C-type_lectin_CS"/>
</dbReference>
<dbReference type="Proteomes" id="UP001652700">
    <property type="component" value="Unplaced"/>
</dbReference>
<feature type="domain" description="C-type lectin" evidence="2">
    <location>
        <begin position="1"/>
        <end position="94"/>
    </location>
</feature>
<dbReference type="CDD" id="cd00037">
    <property type="entry name" value="CLECT"/>
    <property type="match status" value="3"/>
</dbReference>
<keyword evidence="4" id="KW-1185">Reference proteome</keyword>
<dbReference type="InterPro" id="IPR001304">
    <property type="entry name" value="C-type_lectin-like"/>
</dbReference>
<dbReference type="GeneID" id="114338515"/>
<dbReference type="InterPro" id="IPR016186">
    <property type="entry name" value="C-type_lectin-like/link_sf"/>
</dbReference>
<reference evidence="3" key="1">
    <citation type="submission" date="2025-05" db="UniProtKB">
        <authorList>
            <consortium name="EnsemblMetazoa"/>
        </authorList>
    </citation>
    <scope>IDENTIFICATION</scope>
</reference>
<keyword evidence="1" id="KW-1015">Disulfide bond</keyword>
<sequence length="430" mass="47791">MRLVTIPTKEVNDFLYTTILAANSETNFWTSGSNLVDKVSWMWMSNAQPITYSNWNAGQPTASAYRCLLGQMYKGKSLLWINVDCNALYNFVCESIEPAASSQSVSSGNWANLFADPSVSPNFPLFNYNKISYYANSQPLSFLDADRFCRMINMELVSIESDAENTWLYRWLRNINIGTSFWSGGTNMINGVDWIWFPSGRKVIYTKWQKGQPDNINERCIQLIVTRDLGMEWNNLVCSAALPFICQSPTDIITRCPTAIATNGNSGSCDIKGVVSPPVTTYQLLTTPVTHKEALAACEAAGMSLVGIQSKEKSDSVNAVLQASSLPGSFWTSGYKDKENKWFWLKGDPVVFTNWKVGEPNNAGSNEECLTVLKSGTGSLWNDVPCDIKLVPVCEKVVTVKNEGHEGSCCRAPVVNVFVDKESSDYPYRL</sequence>
<evidence type="ECO:0000256" key="1">
    <source>
        <dbReference type="ARBA" id="ARBA00023157"/>
    </source>
</evidence>
<dbReference type="RefSeq" id="XP_050514759.1">
    <property type="nucleotide sequence ID" value="XM_050658802.1"/>
</dbReference>
<feature type="domain" description="C-type lectin" evidence="2">
    <location>
        <begin position="128"/>
        <end position="247"/>
    </location>
</feature>
<dbReference type="PROSITE" id="PS50041">
    <property type="entry name" value="C_TYPE_LECTIN_2"/>
    <property type="match status" value="3"/>
</dbReference>
<dbReference type="PANTHER" id="PTHR22803">
    <property type="entry name" value="MANNOSE, PHOSPHOLIPASE, LECTIN RECEPTOR RELATED"/>
    <property type="match status" value="1"/>
</dbReference>
<dbReference type="SMART" id="SM00034">
    <property type="entry name" value="CLECT"/>
    <property type="match status" value="2"/>
</dbReference>
<evidence type="ECO:0000313" key="4">
    <source>
        <dbReference type="Proteomes" id="UP001652700"/>
    </source>
</evidence>
<protein>
    <recommendedName>
        <fullName evidence="2">C-type lectin domain-containing protein</fullName>
    </recommendedName>
</protein>
<dbReference type="PROSITE" id="PS00615">
    <property type="entry name" value="C_TYPE_LECTIN_1"/>
    <property type="match status" value="2"/>
</dbReference>
<dbReference type="Gene3D" id="3.10.100.10">
    <property type="entry name" value="Mannose-Binding Protein A, subunit A"/>
    <property type="match status" value="3"/>
</dbReference>
<evidence type="ECO:0000313" key="3">
    <source>
        <dbReference type="EnsemblMetazoa" id="XP_050514759.1"/>
    </source>
</evidence>
<dbReference type="InterPro" id="IPR050111">
    <property type="entry name" value="C-type_lectin/snaclec_domain"/>
</dbReference>
<proteinExistence type="predicted"/>